<name>A0A2S8GEK2_9BACT</name>
<comment type="caution">
    <text evidence="2">The sequence shown here is derived from an EMBL/GenBank/DDBJ whole genome shotgun (WGS) entry which is preliminary data.</text>
</comment>
<evidence type="ECO:0000313" key="3">
    <source>
        <dbReference type="Proteomes" id="UP000237819"/>
    </source>
</evidence>
<evidence type="ECO:0000256" key="1">
    <source>
        <dbReference type="SAM" id="MobiDB-lite"/>
    </source>
</evidence>
<dbReference type="EMBL" id="PUHZ01000024">
    <property type="protein sequence ID" value="PQO42888.1"/>
    <property type="molecule type" value="Genomic_DNA"/>
</dbReference>
<dbReference type="OrthoDB" id="280528at2"/>
<feature type="region of interest" description="Disordered" evidence="1">
    <location>
        <begin position="49"/>
        <end position="90"/>
    </location>
</feature>
<evidence type="ECO:0000313" key="2">
    <source>
        <dbReference type="EMBL" id="PQO42888.1"/>
    </source>
</evidence>
<protein>
    <recommendedName>
        <fullName evidence="4">Membrane or secreted protein</fullName>
    </recommendedName>
</protein>
<accession>A0A2S8GEK2</accession>
<sequence>MLTFRPKTIAMLTVLAVSPCAGCWHLKHTPLFDPGTMQQQQQRAMAYDPYTNNDLGPEVLGGRPRDFDRPPAEAVQNDGANFGSNAAFLP</sequence>
<dbReference type="Proteomes" id="UP000237819">
    <property type="component" value="Unassembled WGS sequence"/>
</dbReference>
<gene>
    <name evidence="2" type="ORF">C5Y93_24500</name>
</gene>
<dbReference type="AlphaFoldDB" id="A0A2S8GEK2"/>
<dbReference type="RefSeq" id="WP_105338100.1">
    <property type="nucleotide sequence ID" value="NZ_PUHZ01000024.1"/>
</dbReference>
<organism evidence="2 3">
    <name type="scientific">Blastopirellula marina</name>
    <dbReference type="NCBI Taxonomy" id="124"/>
    <lineage>
        <taxon>Bacteria</taxon>
        <taxon>Pseudomonadati</taxon>
        <taxon>Planctomycetota</taxon>
        <taxon>Planctomycetia</taxon>
        <taxon>Pirellulales</taxon>
        <taxon>Pirellulaceae</taxon>
        <taxon>Blastopirellula</taxon>
    </lineage>
</organism>
<evidence type="ECO:0008006" key="4">
    <source>
        <dbReference type="Google" id="ProtNLM"/>
    </source>
</evidence>
<reference evidence="2 3" key="1">
    <citation type="submission" date="2018-02" db="EMBL/GenBank/DDBJ databases">
        <title>Comparative genomes isolates from brazilian mangrove.</title>
        <authorList>
            <person name="Araujo J.E."/>
            <person name="Taketani R.G."/>
            <person name="Silva M.C.P."/>
            <person name="Loureco M.V."/>
            <person name="Andreote F.D."/>
        </authorList>
    </citation>
    <scope>NUCLEOTIDE SEQUENCE [LARGE SCALE GENOMIC DNA]</scope>
    <source>
        <strain evidence="2 3">Nap-Phe MGV</strain>
    </source>
</reference>
<proteinExistence type="predicted"/>